<evidence type="ECO:0000259" key="2">
    <source>
        <dbReference type="Pfam" id="PF13524"/>
    </source>
</evidence>
<dbReference type="GO" id="GO:0016740">
    <property type="term" value="F:transferase activity"/>
    <property type="evidence" value="ECO:0007669"/>
    <property type="project" value="UniProtKB-KW"/>
</dbReference>
<proteinExistence type="predicted"/>
<dbReference type="InterPro" id="IPR055259">
    <property type="entry name" value="YkvP/CgeB_Glyco_trans-like"/>
</dbReference>
<dbReference type="OrthoDB" id="9774625at2"/>
<name>A0A0H1RHE8_9HYPH</name>
<dbReference type="Pfam" id="PF13524">
    <property type="entry name" value="Glyco_trans_1_2"/>
    <property type="match status" value="1"/>
</dbReference>
<reference evidence="3 4" key="1">
    <citation type="submission" date="2015-05" db="EMBL/GenBank/DDBJ databases">
        <title>Draft genome sequence of Microvirga vignae strain BR3299, a novel nitrogen fixing bacteria isolated from Brazil semi-aired region.</title>
        <authorList>
            <person name="Zilli J.E."/>
            <person name="Passos S.R."/>
            <person name="Leite J."/>
            <person name="Baldani J.I."/>
            <person name="Xavier G.R."/>
            <person name="Rumjaneck N.G."/>
            <person name="Simoes-Araujo J.L."/>
        </authorList>
    </citation>
    <scope>NUCLEOTIDE SEQUENCE [LARGE SCALE GENOMIC DNA]</scope>
    <source>
        <strain evidence="3 4">BR3299</strain>
    </source>
</reference>
<dbReference type="Gene3D" id="3.40.50.2000">
    <property type="entry name" value="Glycogen Phosphorylase B"/>
    <property type="match status" value="1"/>
</dbReference>
<organism evidence="3 4">
    <name type="scientific">Microvirga vignae</name>
    <dbReference type="NCBI Taxonomy" id="1225564"/>
    <lineage>
        <taxon>Bacteria</taxon>
        <taxon>Pseudomonadati</taxon>
        <taxon>Pseudomonadota</taxon>
        <taxon>Alphaproteobacteria</taxon>
        <taxon>Hyphomicrobiales</taxon>
        <taxon>Methylobacteriaceae</taxon>
        <taxon>Microvirga</taxon>
    </lineage>
</organism>
<evidence type="ECO:0000313" key="4">
    <source>
        <dbReference type="Proteomes" id="UP000035489"/>
    </source>
</evidence>
<dbReference type="SUPFAM" id="SSF53756">
    <property type="entry name" value="UDP-Glycosyltransferase/glycogen phosphorylase"/>
    <property type="match status" value="1"/>
</dbReference>
<accession>A0A0H1RHE8</accession>
<evidence type="ECO:0000313" key="3">
    <source>
        <dbReference type="EMBL" id="KLK94484.1"/>
    </source>
</evidence>
<dbReference type="AlphaFoldDB" id="A0A0H1RHE8"/>
<keyword evidence="4" id="KW-1185">Reference proteome</keyword>
<feature type="domain" description="Spore protein YkvP/CgeB glycosyl transferase-like" evidence="2">
    <location>
        <begin position="203"/>
        <end position="347"/>
    </location>
</feature>
<comment type="caution">
    <text evidence="3">The sequence shown here is derived from an EMBL/GenBank/DDBJ whole genome shotgun (WGS) entry which is preliminary data.</text>
</comment>
<dbReference type="PATRIC" id="fig|1225564.3.peg.568"/>
<sequence length="369" mass="40737">MKLVVFGLTISSSWGNGHATLWRGLCRSLARQGHRVIFFEKNVPYYASNRDLFVIPSGELILYDSWSTIRDRVKAELADADAAMVTSYCPDGIEATDLVLDTPRVVRAFYDLDTPVTFSKLQAKESLTYIGSRGLGEFDLVLSYTGGGALEKMQSELGAQRVAPLYGHVDPDVHHPISPLSHYVSDLSYLGTYAADRQAALQRLFIDPAGIRPQKRFLIGGAQYPDNFPWQPNIHFVRHLPPSEHPAFFSSSRLTLNITRHAMAEMGWCPSGRLFEASACGVPILTDDWEGLDSFFEPGSEILIARTTEDAVAALDLSDAELKRISRASRERTLTEHTSEHRARELEALLAGASSSSPSTGRSTAMMEA</sequence>
<evidence type="ECO:0000256" key="1">
    <source>
        <dbReference type="SAM" id="MobiDB-lite"/>
    </source>
</evidence>
<dbReference type="STRING" id="1225564.AA309_03300"/>
<keyword evidence="3" id="KW-0808">Transferase</keyword>
<gene>
    <name evidence="3" type="ORF">AA309_03300</name>
</gene>
<feature type="region of interest" description="Disordered" evidence="1">
    <location>
        <begin position="350"/>
        <end position="369"/>
    </location>
</feature>
<dbReference type="EMBL" id="LCYG01000012">
    <property type="protein sequence ID" value="KLK94484.1"/>
    <property type="molecule type" value="Genomic_DNA"/>
</dbReference>
<dbReference type="RefSeq" id="WP_047187568.1">
    <property type="nucleotide sequence ID" value="NZ_LCYG01000012.1"/>
</dbReference>
<protein>
    <submittedName>
        <fullName evidence="3">Glycosyltransferase</fullName>
    </submittedName>
</protein>
<dbReference type="Proteomes" id="UP000035489">
    <property type="component" value="Unassembled WGS sequence"/>
</dbReference>